<name>A0A438MS09_EXOME</name>
<organism evidence="3 4">
    <name type="scientific">Exophiala mesophila</name>
    <name type="common">Black yeast-like fungus</name>
    <dbReference type="NCBI Taxonomy" id="212818"/>
    <lineage>
        <taxon>Eukaryota</taxon>
        <taxon>Fungi</taxon>
        <taxon>Dikarya</taxon>
        <taxon>Ascomycota</taxon>
        <taxon>Pezizomycotina</taxon>
        <taxon>Eurotiomycetes</taxon>
        <taxon>Chaetothyriomycetidae</taxon>
        <taxon>Chaetothyriales</taxon>
        <taxon>Herpotrichiellaceae</taxon>
        <taxon>Exophiala</taxon>
    </lineage>
</organism>
<dbReference type="OrthoDB" id="3518533at2759"/>
<dbReference type="VEuPathDB" id="FungiDB:PV10_03905"/>
<evidence type="ECO:0000313" key="4">
    <source>
        <dbReference type="Proteomes" id="UP000288859"/>
    </source>
</evidence>
<evidence type="ECO:0000313" key="3">
    <source>
        <dbReference type="EMBL" id="RVX66456.1"/>
    </source>
</evidence>
<evidence type="ECO:0000256" key="1">
    <source>
        <dbReference type="SAM" id="MobiDB-lite"/>
    </source>
</evidence>
<feature type="region of interest" description="Disordered" evidence="1">
    <location>
        <begin position="1"/>
        <end position="23"/>
    </location>
</feature>
<dbReference type="InterPro" id="IPR057229">
    <property type="entry name" value="DUF7907"/>
</dbReference>
<reference evidence="3 4" key="1">
    <citation type="submission" date="2017-03" db="EMBL/GenBank/DDBJ databases">
        <title>Genomes of endolithic fungi from Antarctica.</title>
        <authorList>
            <person name="Coleine C."/>
            <person name="Masonjones S."/>
            <person name="Stajich J.E."/>
        </authorList>
    </citation>
    <scope>NUCLEOTIDE SEQUENCE [LARGE SCALE GENOMIC DNA]</scope>
    <source>
        <strain evidence="3 4">CCFEE 6314</strain>
    </source>
</reference>
<feature type="domain" description="DUF7907" evidence="2">
    <location>
        <begin position="114"/>
        <end position="263"/>
    </location>
</feature>
<sequence>MFAPLRPSGTRAGGHYDASGERPPASIVDRAMVPRSLAYNLHMLGLLLVMASGSPGTPGPGDHFDLNDVQKISAAMQIFPPSDDATDCLSLLLTTAAVSASPILERRQTIDPPARYYLETTVVNGDHEDFGSNKSSLWLYSHHTGAGLGDAGLSSNRSWAMEGYLNDTQQLFTFENNQIGPWPLAVGYGPYQQWNLVTISIAALPSYGQGFFFNSSGLQFNGSVGGWLACDWWHGVPQLFNLNGYQYSEELPTSCSKVELHPVAI</sequence>
<dbReference type="Proteomes" id="UP000288859">
    <property type="component" value="Unassembled WGS sequence"/>
</dbReference>
<comment type="caution">
    <text evidence="3">The sequence shown here is derived from an EMBL/GenBank/DDBJ whole genome shotgun (WGS) entry which is preliminary data.</text>
</comment>
<protein>
    <recommendedName>
        <fullName evidence="2">DUF7907 domain-containing protein</fullName>
    </recommendedName>
</protein>
<proteinExistence type="predicted"/>
<evidence type="ECO:0000259" key="2">
    <source>
        <dbReference type="Pfam" id="PF25484"/>
    </source>
</evidence>
<dbReference type="EMBL" id="NAJM01000061">
    <property type="protein sequence ID" value="RVX66456.1"/>
    <property type="molecule type" value="Genomic_DNA"/>
</dbReference>
<dbReference type="AlphaFoldDB" id="A0A438MS09"/>
<dbReference type="Pfam" id="PF25484">
    <property type="entry name" value="DUF7907"/>
    <property type="match status" value="1"/>
</dbReference>
<gene>
    <name evidence="3" type="ORF">B0A52_09686</name>
</gene>
<accession>A0A438MS09</accession>